<evidence type="ECO:0000313" key="2">
    <source>
        <dbReference type="Proteomes" id="UP000054248"/>
    </source>
</evidence>
<reference evidence="2" key="2">
    <citation type="submission" date="2015-01" db="EMBL/GenBank/DDBJ databases">
        <title>Evolutionary Origins and Diversification of the Mycorrhizal Mutualists.</title>
        <authorList>
            <consortium name="DOE Joint Genome Institute"/>
            <consortium name="Mycorrhizal Genomics Consortium"/>
            <person name="Kohler A."/>
            <person name="Kuo A."/>
            <person name="Nagy L.G."/>
            <person name="Floudas D."/>
            <person name="Copeland A."/>
            <person name="Barry K.W."/>
            <person name="Cichocki N."/>
            <person name="Veneault-Fourrey C."/>
            <person name="LaButti K."/>
            <person name="Lindquist E.A."/>
            <person name="Lipzen A."/>
            <person name="Lundell T."/>
            <person name="Morin E."/>
            <person name="Murat C."/>
            <person name="Riley R."/>
            <person name="Ohm R."/>
            <person name="Sun H."/>
            <person name="Tunlid A."/>
            <person name="Henrissat B."/>
            <person name="Grigoriev I.V."/>
            <person name="Hibbett D.S."/>
            <person name="Martin F."/>
        </authorList>
    </citation>
    <scope>NUCLEOTIDE SEQUENCE [LARGE SCALE GENOMIC DNA]</scope>
    <source>
        <strain evidence="2">MUT 4182</strain>
    </source>
</reference>
<dbReference type="InterPro" id="IPR012337">
    <property type="entry name" value="RNaseH-like_sf"/>
</dbReference>
<name>A0A0C3Q945_9AGAM</name>
<dbReference type="SUPFAM" id="SSF53098">
    <property type="entry name" value="Ribonuclease H-like"/>
    <property type="match status" value="1"/>
</dbReference>
<dbReference type="HOGENOM" id="CLU_050717_1_0_1"/>
<dbReference type="AlphaFoldDB" id="A0A0C3Q945"/>
<organism evidence="1 2">
    <name type="scientific">Tulasnella calospora MUT 4182</name>
    <dbReference type="NCBI Taxonomy" id="1051891"/>
    <lineage>
        <taxon>Eukaryota</taxon>
        <taxon>Fungi</taxon>
        <taxon>Dikarya</taxon>
        <taxon>Basidiomycota</taxon>
        <taxon>Agaricomycotina</taxon>
        <taxon>Agaricomycetes</taxon>
        <taxon>Cantharellales</taxon>
        <taxon>Tulasnellaceae</taxon>
        <taxon>Tulasnella</taxon>
    </lineage>
</organism>
<sequence length="279" mass="30965">GGDLPTEEANDTALETAESFSNILDTDDPESQLEGQDPAQIAHMASIIQEATKSADDILAVERVKLTAEEKATAQGILSKASGLARKVNDSLTLKSHFDRIVQGDITSGLLKGNMEMLPRRVATRWNSDLHCLKGYLHLFTQVKKLIAEQSALEGFLLTPEQHTLAQELADALEVFDEPTRLFSLPEVPLIHEAVPMLEDLAARLEMMIRGFAPDGKEIPKVIRLAAQAALVVLRKYEALGKECEVYEIAMVMCPHWKLDFFAHQGRNSQDIERIRARV</sequence>
<feature type="non-terminal residue" evidence="1">
    <location>
        <position position="279"/>
    </location>
</feature>
<gene>
    <name evidence="1" type="ORF">M407DRAFT_60563</name>
</gene>
<dbReference type="EMBL" id="KN823152">
    <property type="protein sequence ID" value="KIO21036.1"/>
    <property type="molecule type" value="Genomic_DNA"/>
</dbReference>
<proteinExistence type="predicted"/>
<dbReference type="OrthoDB" id="3251057at2759"/>
<feature type="non-terminal residue" evidence="1">
    <location>
        <position position="1"/>
    </location>
</feature>
<dbReference type="STRING" id="1051891.A0A0C3Q945"/>
<accession>A0A0C3Q945</accession>
<reference evidence="1 2" key="1">
    <citation type="submission" date="2014-04" db="EMBL/GenBank/DDBJ databases">
        <authorList>
            <consortium name="DOE Joint Genome Institute"/>
            <person name="Kuo A."/>
            <person name="Girlanda M."/>
            <person name="Perotto S."/>
            <person name="Kohler A."/>
            <person name="Nagy L.G."/>
            <person name="Floudas D."/>
            <person name="Copeland A."/>
            <person name="Barry K.W."/>
            <person name="Cichocki N."/>
            <person name="Veneault-Fourrey C."/>
            <person name="LaButti K."/>
            <person name="Lindquist E.A."/>
            <person name="Lipzen A."/>
            <person name="Lundell T."/>
            <person name="Morin E."/>
            <person name="Murat C."/>
            <person name="Sun H."/>
            <person name="Tunlid A."/>
            <person name="Henrissat B."/>
            <person name="Grigoriev I.V."/>
            <person name="Hibbett D.S."/>
            <person name="Martin F."/>
            <person name="Nordberg H.P."/>
            <person name="Cantor M.N."/>
            <person name="Hua S.X."/>
        </authorList>
    </citation>
    <scope>NUCLEOTIDE SEQUENCE [LARGE SCALE GENOMIC DNA]</scope>
    <source>
        <strain evidence="1 2">MUT 4182</strain>
    </source>
</reference>
<protein>
    <submittedName>
        <fullName evidence="1">Uncharacterized protein</fullName>
    </submittedName>
</protein>
<dbReference type="Proteomes" id="UP000054248">
    <property type="component" value="Unassembled WGS sequence"/>
</dbReference>
<evidence type="ECO:0000313" key="1">
    <source>
        <dbReference type="EMBL" id="KIO21036.1"/>
    </source>
</evidence>
<keyword evidence="2" id="KW-1185">Reference proteome</keyword>